<evidence type="ECO:0000256" key="3">
    <source>
        <dbReference type="ARBA" id="ARBA00023054"/>
    </source>
</evidence>
<evidence type="ECO:0000256" key="2">
    <source>
        <dbReference type="ARBA" id="ARBA00007007"/>
    </source>
</evidence>
<gene>
    <name evidence="9" type="ORF">FF38_11018</name>
</gene>
<dbReference type="GO" id="GO:0031410">
    <property type="term" value="C:cytoplasmic vesicle"/>
    <property type="evidence" value="ECO:0007669"/>
    <property type="project" value="TreeGrafter"/>
</dbReference>
<feature type="compositionally biased region" description="Polar residues" evidence="6">
    <location>
        <begin position="1200"/>
        <end position="1218"/>
    </location>
</feature>
<sequence>MDSTLYMLSSALGASAPLSPSAQATLNKHLPKLSSKRLIQHPLNVKPAVQTADAACLTDLCSTENLPEVEIFSLLEEQIPKYKVRSDFLTEFSGYSNQDWYVPAPALEIPPDGLGLTKEQTRETLNYFLYNGKLTAANNMLYCAIYDSLKELNEHIKLLVYLYTEYQMEHFVRHDDDEPFDENPNINKIKYGDADLCSKRRKLHKINEQEEDDEDEDNLNTSICPDDETYLKFERNVNKNCFQSSFVDIEEDSYSKPKHNYTSYTLTSQNLESSAKNNLIITDKPSVSSKGFENTFKLLQNQVKTNTQKTIDLIKTISPDNEFPSTSGSNMCVVREEEPTCFELELEAMQRIQVYVNDLEHVKHVEKRKSGFLSTPLLELLYNFVSRGLSQDFLNDTEHSFEANTAYNDTEYNSNLMYHVGKNSKGAKCLKIVRNLLKHDQGASSTKFQNISIERNVSVMEQEDTNVEDWEIFSNETNQLEYDEEELCYSTFPSSTSEHNFGSNENGFMNINSSLNSNQTLIGDEQLLIEVLCGNRVSQMTRAYDDIEAVTRLLEEKEKDLELTVQIGKELLTQNNLLENRLAELEADLKSANEDRAQLVHELHKKNELISVLTNDGEDTSDNDTPTYSKSITLDLLQKKIVTLQDENKSLKIEASQLACQTDEVEAHERQLMDDISSQLNDANKQFEGLSLELERQREENRLQHEQIVSLTARLSEAEMRLHQLTHDNDEHITLLNITKENQNSLALELVEFKQRYQEVLALLQETQEQLRKQRKKTLPQARSSFMSTLGGLQPDSLQSELMESSLYSENSIDSGISGDNQRINDRIGRLMSQLPGVSNCGNSSMNSSGICAFSGGSLPPYKRVFDTVRCATKSGNFADSEITSMTHLGAMSMSSASGPRMSAMPFVGGVSQNNTSFCRDGGMSLGMGVRTLSCESINSQSDDCYPTQPSGVPGAPGAKELEAALKRLTPAEVLARRAMLSYAPAGTYSYDDQQPPATLPLGVRTPDSIMSTGSSGISSSTNMSSSMHQWRLPEKLQIVKPIEGSQTLHHWTRLATPTLSGLLEERPGVTIRGGRGLDDLGMQVYTLSDVEEDVSDELPGKQFEFSGCTYTYTTSTVMHPDDGLITDLSFLSQSQMSSRMASTSTSRQPSCPPTPRAGLSRKNSCSTFSVNLGLASMLNERGIKAVTPSALNTPAGPNFSPTVTPCNSPEGSPTRSMSPEPLFGLLSSGADLIRRKLVGGDIERPNRNQQHQKQQKIMLTRLERRALRSLRLVEKVESIGLENIITTQPNAMSQLASGIANRSASPMAQLTSLKNIHTNSNNVVSDLHFDRNQIKDVLQKGLNPKELQNPTSSKTSAAVVSRTSDECENKKISHTDTKQHQKMHKLEDDAQSKAGSNISDLENSSVRVKQMLRQKSRRNLKNGQRPDLGTIGGRVRTDLGRVSPKQNDQPSSTHNKSSAVAPGSSSKNISTNGKDHDTKEQQQQSITQSFVGTVSSLLFGRKGGWL</sequence>
<dbReference type="OrthoDB" id="10067624at2759"/>
<feature type="compositionally biased region" description="Basic residues" evidence="6">
    <location>
        <begin position="1411"/>
        <end position="1421"/>
    </location>
</feature>
<feature type="compositionally biased region" description="Polar residues" evidence="6">
    <location>
        <begin position="1445"/>
        <end position="1473"/>
    </location>
</feature>
<accession>A0A0L0CD02</accession>
<protein>
    <submittedName>
        <fullName evidence="9">Trafficking kinesin-binding protein milt</fullName>
    </submittedName>
</protein>
<evidence type="ECO:0000256" key="5">
    <source>
        <dbReference type="SAM" id="Coils"/>
    </source>
</evidence>
<dbReference type="Pfam" id="PF12448">
    <property type="entry name" value="Milton"/>
    <property type="match status" value="1"/>
</dbReference>
<reference evidence="9 10" key="1">
    <citation type="journal article" date="2015" name="Nat. Commun.">
        <title>Lucilia cuprina genome unlocks parasitic fly biology to underpin future interventions.</title>
        <authorList>
            <person name="Anstead C.A."/>
            <person name="Korhonen P.K."/>
            <person name="Young N.D."/>
            <person name="Hall R.S."/>
            <person name="Jex A.R."/>
            <person name="Murali S.C."/>
            <person name="Hughes D.S."/>
            <person name="Lee S.F."/>
            <person name="Perry T."/>
            <person name="Stroehlein A.J."/>
            <person name="Ansell B.R."/>
            <person name="Breugelmans B."/>
            <person name="Hofmann A."/>
            <person name="Qu J."/>
            <person name="Dugan S."/>
            <person name="Lee S.L."/>
            <person name="Chao H."/>
            <person name="Dinh H."/>
            <person name="Han Y."/>
            <person name="Doddapaneni H.V."/>
            <person name="Worley K.C."/>
            <person name="Muzny D.M."/>
            <person name="Ioannidis P."/>
            <person name="Waterhouse R.M."/>
            <person name="Zdobnov E.M."/>
            <person name="James P.J."/>
            <person name="Bagnall N.H."/>
            <person name="Kotze A.C."/>
            <person name="Gibbs R.A."/>
            <person name="Richards S."/>
            <person name="Batterham P."/>
            <person name="Gasser R.B."/>
        </authorList>
    </citation>
    <scope>NUCLEOTIDE SEQUENCE [LARGE SCALE GENOMIC DNA]</scope>
    <source>
        <strain evidence="9 10">LS</strain>
        <tissue evidence="9">Full body</tissue>
    </source>
</reference>
<comment type="caution">
    <text evidence="9">The sequence shown here is derived from an EMBL/GenBank/DDBJ whole genome shotgun (WGS) entry which is preliminary data.</text>
</comment>
<feature type="coiled-coil region" evidence="5">
    <location>
        <begin position="634"/>
        <end position="777"/>
    </location>
</feature>
<dbReference type="Proteomes" id="UP000037069">
    <property type="component" value="Unassembled WGS sequence"/>
</dbReference>
<dbReference type="GO" id="GO:0006605">
    <property type="term" value="P:protein targeting"/>
    <property type="evidence" value="ECO:0007669"/>
    <property type="project" value="TreeGrafter"/>
</dbReference>
<evidence type="ECO:0000256" key="6">
    <source>
        <dbReference type="SAM" id="MobiDB-lite"/>
    </source>
</evidence>
<keyword evidence="10" id="KW-1185">Reference proteome</keyword>
<organism evidence="9 10">
    <name type="scientific">Lucilia cuprina</name>
    <name type="common">Green bottle fly</name>
    <name type="synonym">Australian sheep blowfly</name>
    <dbReference type="NCBI Taxonomy" id="7375"/>
    <lineage>
        <taxon>Eukaryota</taxon>
        <taxon>Metazoa</taxon>
        <taxon>Ecdysozoa</taxon>
        <taxon>Arthropoda</taxon>
        <taxon>Hexapoda</taxon>
        <taxon>Insecta</taxon>
        <taxon>Pterygota</taxon>
        <taxon>Neoptera</taxon>
        <taxon>Endopterygota</taxon>
        <taxon>Diptera</taxon>
        <taxon>Brachycera</taxon>
        <taxon>Muscomorpha</taxon>
        <taxon>Oestroidea</taxon>
        <taxon>Calliphoridae</taxon>
        <taxon>Luciliinae</taxon>
        <taxon>Lucilia</taxon>
    </lineage>
</organism>
<feature type="region of interest" description="Disordered" evidence="6">
    <location>
        <begin position="1343"/>
        <end position="1488"/>
    </location>
</feature>
<dbReference type="Pfam" id="PF04849">
    <property type="entry name" value="HAP1_N"/>
    <property type="match status" value="2"/>
</dbReference>
<feature type="region of interest" description="Disordered" evidence="6">
    <location>
        <begin position="1137"/>
        <end position="1163"/>
    </location>
</feature>
<dbReference type="PANTHER" id="PTHR15751:SF12">
    <property type="entry name" value="TRAFFICKING KINESIN-BINDING PROTEIN MILT"/>
    <property type="match status" value="1"/>
</dbReference>
<feature type="compositionally biased region" description="Basic and acidic residues" evidence="6">
    <location>
        <begin position="1364"/>
        <end position="1392"/>
    </location>
</feature>
<feature type="domain" description="Trafficking kinesin-binding protein C-terminal" evidence="7">
    <location>
        <begin position="865"/>
        <end position="1046"/>
    </location>
</feature>
<comment type="similarity">
    <text evidence="2">Belongs to the milton family.</text>
</comment>
<dbReference type="SMART" id="SM01424">
    <property type="entry name" value="HAP1_N"/>
    <property type="match status" value="1"/>
</dbReference>
<dbReference type="STRING" id="7375.A0A0L0CD02"/>
<evidence type="ECO:0000256" key="4">
    <source>
        <dbReference type="ARBA" id="ARBA00023128"/>
    </source>
</evidence>
<feature type="coiled-coil region" evidence="5">
    <location>
        <begin position="540"/>
        <end position="609"/>
    </location>
</feature>
<evidence type="ECO:0000313" key="9">
    <source>
        <dbReference type="EMBL" id="KNC29344.1"/>
    </source>
</evidence>
<proteinExistence type="inferred from homology"/>
<dbReference type="SMART" id="SM01423">
    <property type="entry name" value="Milton"/>
    <property type="match status" value="1"/>
</dbReference>
<dbReference type="InterPro" id="IPR051946">
    <property type="entry name" value="Intracell_Traff-Reg"/>
</dbReference>
<dbReference type="EMBL" id="JRES01000674">
    <property type="protein sequence ID" value="KNC29344.1"/>
    <property type="molecule type" value="Genomic_DNA"/>
</dbReference>
<feature type="compositionally biased region" description="Polar residues" evidence="6">
    <location>
        <begin position="1394"/>
        <end position="1408"/>
    </location>
</feature>
<evidence type="ECO:0000259" key="8">
    <source>
        <dbReference type="SMART" id="SM01424"/>
    </source>
</evidence>
<dbReference type="PANTHER" id="PTHR15751">
    <property type="entry name" value="TRAFFICKING KINESIN-BINDING PROTEIN"/>
    <property type="match status" value="1"/>
</dbReference>
<dbReference type="GO" id="GO:0047496">
    <property type="term" value="P:vesicle transport along microtubule"/>
    <property type="evidence" value="ECO:0007669"/>
    <property type="project" value="TreeGrafter"/>
</dbReference>
<keyword evidence="4" id="KW-0496">Mitochondrion</keyword>
<dbReference type="InterPro" id="IPR022154">
    <property type="entry name" value="TRAK1/2_C"/>
</dbReference>
<dbReference type="GO" id="GO:0048311">
    <property type="term" value="P:mitochondrion distribution"/>
    <property type="evidence" value="ECO:0007669"/>
    <property type="project" value="TreeGrafter"/>
</dbReference>
<dbReference type="InterPro" id="IPR006933">
    <property type="entry name" value="HAP1_N"/>
</dbReference>
<feature type="compositionally biased region" description="Polar residues" evidence="6">
    <location>
        <begin position="1347"/>
        <end position="1363"/>
    </location>
</feature>
<feature type="region of interest" description="Disordered" evidence="6">
    <location>
        <begin position="1195"/>
        <end position="1218"/>
    </location>
</feature>
<evidence type="ECO:0000256" key="1">
    <source>
        <dbReference type="ARBA" id="ARBA00004173"/>
    </source>
</evidence>
<name>A0A0L0CD02_LUCCU</name>
<keyword evidence="3 5" id="KW-0175">Coiled coil</keyword>
<comment type="subcellular location">
    <subcellularLocation>
        <location evidence="1">Mitochondrion</location>
    </subcellularLocation>
</comment>
<feature type="domain" description="HAP1 N-terminal" evidence="8">
    <location>
        <begin position="76"/>
        <end position="777"/>
    </location>
</feature>
<dbReference type="OMA" id="SFRYMTL"/>
<dbReference type="GO" id="GO:0017022">
    <property type="term" value="F:myosin binding"/>
    <property type="evidence" value="ECO:0007669"/>
    <property type="project" value="TreeGrafter"/>
</dbReference>
<dbReference type="GO" id="GO:0005739">
    <property type="term" value="C:mitochondrion"/>
    <property type="evidence" value="ECO:0007669"/>
    <property type="project" value="UniProtKB-SubCell"/>
</dbReference>
<feature type="compositionally biased region" description="Low complexity" evidence="6">
    <location>
        <begin position="1137"/>
        <end position="1148"/>
    </location>
</feature>
<evidence type="ECO:0000313" key="10">
    <source>
        <dbReference type="Proteomes" id="UP000037069"/>
    </source>
</evidence>
<evidence type="ECO:0000259" key="7">
    <source>
        <dbReference type="SMART" id="SM01423"/>
    </source>
</evidence>